<feature type="region of interest" description="Disordered" evidence="1">
    <location>
        <begin position="575"/>
        <end position="616"/>
    </location>
</feature>
<feature type="compositionally biased region" description="Basic and acidic residues" evidence="1">
    <location>
        <begin position="249"/>
        <end position="289"/>
    </location>
</feature>
<feature type="region of interest" description="Disordered" evidence="1">
    <location>
        <begin position="209"/>
        <end position="231"/>
    </location>
</feature>
<feature type="region of interest" description="Disordered" evidence="1">
    <location>
        <begin position="630"/>
        <end position="680"/>
    </location>
</feature>
<gene>
    <name evidence="2" type="ORF">DCAR_006489</name>
</gene>
<dbReference type="AlphaFoldDB" id="A0A166DTD7"/>
<dbReference type="STRING" id="79200.A0A166DTD7"/>
<name>A0A166DTD7_DAUCS</name>
<dbReference type="Gramene" id="KZN05652">
    <property type="protein sequence ID" value="KZN05652"/>
    <property type="gene ID" value="DCAR_006489"/>
</dbReference>
<feature type="region of interest" description="Disordered" evidence="1">
    <location>
        <begin position="850"/>
        <end position="890"/>
    </location>
</feature>
<dbReference type="EMBL" id="LNRQ01000002">
    <property type="protein sequence ID" value="KZN05652.1"/>
    <property type="molecule type" value="Genomic_DNA"/>
</dbReference>
<feature type="compositionally biased region" description="Basic and acidic residues" evidence="1">
    <location>
        <begin position="603"/>
        <end position="616"/>
    </location>
</feature>
<feature type="region of interest" description="Disordered" evidence="1">
    <location>
        <begin position="88"/>
        <end position="123"/>
    </location>
</feature>
<evidence type="ECO:0000313" key="2">
    <source>
        <dbReference type="EMBL" id="KZN05652.1"/>
    </source>
</evidence>
<feature type="region of interest" description="Disordered" evidence="1">
    <location>
        <begin position="521"/>
        <end position="553"/>
    </location>
</feature>
<accession>A0A166DTD7</accession>
<feature type="compositionally biased region" description="Basic and acidic residues" evidence="1">
    <location>
        <begin position="642"/>
        <end position="657"/>
    </location>
</feature>
<feature type="compositionally biased region" description="Basic and acidic residues" evidence="1">
    <location>
        <begin position="667"/>
        <end position="680"/>
    </location>
</feature>
<proteinExistence type="predicted"/>
<feature type="compositionally biased region" description="Basic residues" evidence="1">
    <location>
        <begin position="1"/>
        <end position="15"/>
    </location>
</feature>
<feature type="compositionally biased region" description="Polar residues" evidence="1">
    <location>
        <begin position="541"/>
        <end position="550"/>
    </location>
</feature>
<feature type="region of interest" description="Disordered" evidence="1">
    <location>
        <begin position="698"/>
        <end position="761"/>
    </location>
</feature>
<dbReference type="OMA" id="MEEIFEC"/>
<feature type="region of interest" description="Disordered" evidence="1">
    <location>
        <begin position="356"/>
        <end position="476"/>
    </location>
</feature>
<feature type="region of interest" description="Disordered" evidence="1">
    <location>
        <begin position="249"/>
        <end position="343"/>
    </location>
</feature>
<feature type="compositionally biased region" description="Basic and acidic residues" evidence="1">
    <location>
        <begin position="866"/>
        <end position="878"/>
    </location>
</feature>
<feature type="compositionally biased region" description="Basic and acidic residues" evidence="1">
    <location>
        <begin position="296"/>
        <end position="343"/>
    </location>
</feature>
<dbReference type="PANTHER" id="PTHR34837">
    <property type="entry name" value="OS05G0595500 PROTEIN"/>
    <property type="match status" value="1"/>
</dbReference>
<evidence type="ECO:0000256" key="1">
    <source>
        <dbReference type="SAM" id="MobiDB-lite"/>
    </source>
</evidence>
<feature type="region of interest" description="Disordered" evidence="1">
    <location>
        <begin position="1"/>
        <end position="24"/>
    </location>
</feature>
<feature type="compositionally biased region" description="Basic and acidic residues" evidence="1">
    <location>
        <begin position="358"/>
        <end position="450"/>
    </location>
</feature>
<feature type="compositionally biased region" description="Basic and acidic residues" evidence="1">
    <location>
        <begin position="575"/>
        <end position="595"/>
    </location>
</feature>
<dbReference type="PANTHER" id="PTHR34837:SF1">
    <property type="entry name" value="LOW PROTEIN: ZINC FINGER CCCH DOMAIN PROTEIN"/>
    <property type="match status" value="1"/>
</dbReference>
<feature type="compositionally biased region" description="Polar residues" evidence="1">
    <location>
        <begin position="453"/>
        <end position="468"/>
    </location>
</feature>
<protein>
    <submittedName>
        <fullName evidence="2">Uncharacterized protein</fullName>
    </submittedName>
</protein>
<sequence>MPRSSRSKSHRQSSRHTKELVKEHSEDCEVDIVNVYEPNSNDYVSAARVSDELARVEKRKFDMFGDSDGDFSGEVVVSRRRKERVEKSKEVKVEKSRGKEVEGEKLRGVEGEKSKEVEVEKSRGKEVKGEKLRGVEGEKSKGKEVKVEKLRGVEVGKLRGKEVEEIGEVERKRRGEVEERSEGRVELKRKCDKNGNDCRKDVEVVKKRLRSDGSGDREVRRGRGVAAKDDIRNYEVEKEIEKKVQKRVDYLGDKNKHQDDIYNAFDKRSLRGDCSKDTRHKDERRRDKYQEDDDKDIQQREDKLQKESDRSSRYKDAKYRDNSEKKYRHRDEKYSEDRFIDSRHRDDEYCKDSGIYTRHKEEKYPKHVDKYDNNDRHNGCQYGKDGKTIPQKEEKRYEHIERDNRHRDAKQKAETDRDREKRAQDVKFMDRYTLKDHDSESEMKHTRNESDTIDPNQRKSSNHDSSPTCDDRVTKYKSDMVKKRLTDREGYGDVRYKSINKQHSDVEKKSMNNDEVYIVTEKGSSNSRKTDVDTSLDYSYRRNSPNSSTRDASDHYRHVILASIHYIKPNPREYGCEEKARHNRKSSREFLRAGRTESTSARPVEKYTQNDDSHFDELSHDRLDARASPLSMADKSLSSTNTERRHLNSSEIRKALDTEQSAMRRGSSRDYSGRKEAGGLDMQKEMHLVDELSQVDGESFSNLPPLKRNSNSTRSFVPPSPFRKGLDFSPFGYSEDDTRGRSNNHYRRNSNSKTGSRVNAWDGVPNWPSNVPSGFMPLQHVPPVNFLPAMQQLHTPQIFDLRPTMDFNNMLPFNMPVTKNFPVHGCPIGWQNPVDDSCPPVNGWDAHTHGYMRSDWDQNRGQTNKRGRDTNADLRSGKDNGLSGDLTSIPQKEDLGAANNVSAGQLNQQAQSELFHPYSQECSSDVHSPYPLGNIIAEAPMGATKESRDRSEIFADNNASSYHIYLSRLDISADLTQPDLYNQLTSLTNMDQIKTEEDKYMMIYMEEIFECDLANEIWTDVPFSNDSVFQNAMSLYKKQREDIGSMNKMLAFSSNMETPKVIQRQNNSKAPSGYNNLEKEVLASLNDAHTSSAVSDYEGVETSSVLLEAQASSLTALQRSDEPCVTNIVVVSKDQACMPNEKDMGVHPVFRQDPGDFTKENKSAMQLAELSKARGILEEMKKADELSASNSKDDKLIDTKGPMLYSDVSSEADLVEFEAVHIVNLFALLAWASASSVNNQILLISASLLGAPCL</sequence>
<organism evidence="2">
    <name type="scientific">Daucus carota subsp. sativus</name>
    <name type="common">Carrot</name>
    <dbReference type="NCBI Taxonomy" id="79200"/>
    <lineage>
        <taxon>Eukaryota</taxon>
        <taxon>Viridiplantae</taxon>
        <taxon>Streptophyta</taxon>
        <taxon>Embryophyta</taxon>
        <taxon>Tracheophyta</taxon>
        <taxon>Spermatophyta</taxon>
        <taxon>Magnoliopsida</taxon>
        <taxon>eudicotyledons</taxon>
        <taxon>Gunneridae</taxon>
        <taxon>Pentapetalae</taxon>
        <taxon>asterids</taxon>
        <taxon>campanulids</taxon>
        <taxon>Apiales</taxon>
        <taxon>Apiaceae</taxon>
        <taxon>Apioideae</taxon>
        <taxon>Scandiceae</taxon>
        <taxon>Daucinae</taxon>
        <taxon>Daucus</taxon>
        <taxon>Daucus sect. Daucus</taxon>
    </lineage>
</organism>
<reference evidence="2" key="1">
    <citation type="journal article" date="2016" name="Nat. Genet.">
        <title>A high-quality carrot genome assembly provides new insights into carotenoid accumulation and asterid genome evolution.</title>
        <authorList>
            <person name="Iorizzo M."/>
            <person name="Ellison S."/>
            <person name="Senalik D."/>
            <person name="Zeng P."/>
            <person name="Satapoomin P."/>
            <person name="Huang J."/>
            <person name="Bowman M."/>
            <person name="Iovene M."/>
            <person name="Sanseverino W."/>
            <person name="Cavagnaro P."/>
            <person name="Yildiz M."/>
            <person name="Macko-Podgorni A."/>
            <person name="Moranska E."/>
            <person name="Grzebelus E."/>
            <person name="Grzebelus D."/>
            <person name="Ashrafi H."/>
            <person name="Zheng Z."/>
            <person name="Cheng S."/>
            <person name="Spooner D."/>
            <person name="Van Deynze A."/>
            <person name="Simon P."/>
        </authorList>
    </citation>
    <scope>NUCLEOTIDE SEQUENCE [LARGE SCALE GENOMIC DNA]</scope>
    <source>
        <tissue evidence="2">Leaf</tissue>
    </source>
</reference>
<comment type="caution">
    <text evidence="2">The sequence shown here is derived from an EMBL/GenBank/DDBJ whole genome shotgun (WGS) entry which is preliminary data.</text>
</comment>